<protein>
    <submittedName>
        <fullName evidence="2">Uncharacterized protein</fullName>
    </submittedName>
</protein>
<evidence type="ECO:0000313" key="3">
    <source>
        <dbReference type="Proteomes" id="UP001396334"/>
    </source>
</evidence>
<proteinExistence type="predicted"/>
<organism evidence="2 3">
    <name type="scientific">Hibiscus sabdariffa</name>
    <name type="common">roselle</name>
    <dbReference type="NCBI Taxonomy" id="183260"/>
    <lineage>
        <taxon>Eukaryota</taxon>
        <taxon>Viridiplantae</taxon>
        <taxon>Streptophyta</taxon>
        <taxon>Embryophyta</taxon>
        <taxon>Tracheophyta</taxon>
        <taxon>Spermatophyta</taxon>
        <taxon>Magnoliopsida</taxon>
        <taxon>eudicotyledons</taxon>
        <taxon>Gunneridae</taxon>
        <taxon>Pentapetalae</taxon>
        <taxon>rosids</taxon>
        <taxon>malvids</taxon>
        <taxon>Malvales</taxon>
        <taxon>Malvaceae</taxon>
        <taxon>Malvoideae</taxon>
        <taxon>Hibiscus</taxon>
    </lineage>
</organism>
<accession>A0ABR2N9J6</accession>
<evidence type="ECO:0000313" key="2">
    <source>
        <dbReference type="EMBL" id="KAK8972722.1"/>
    </source>
</evidence>
<keyword evidence="3" id="KW-1185">Reference proteome</keyword>
<feature type="compositionally biased region" description="Gly residues" evidence="1">
    <location>
        <begin position="385"/>
        <end position="396"/>
    </location>
</feature>
<feature type="region of interest" description="Disordered" evidence="1">
    <location>
        <begin position="380"/>
        <end position="401"/>
    </location>
</feature>
<name>A0ABR2N9J6_9ROSI</name>
<evidence type="ECO:0000256" key="1">
    <source>
        <dbReference type="SAM" id="MobiDB-lite"/>
    </source>
</evidence>
<sequence>MVTSPQIEVHSQVNPRVYGSGGSSTPLNGVSSGRPPDVVWPAIAPPRLERLANSVNVEDQQVVKRSRGEGDDVMDVGVGEVLGTALAGSMDANGKDKHQKERELQQGSAAPAKHSFRDMLVGRSFGDTWKKATEVENLKQSVASKVVPPVPQKDKFGPWMQVPSRKSRKVSDIQAQYFSEVPGHGQFKVAMSSFAVLSDDENDNVPREEGKGPVDDGIVEDLSNAPRGASADGELETGLLVVGNVEENRLVDVELRGRDNLVVLQGSGSDSLRKVSNKSEMGGSTVVASKDEVVYEPINLKSGTHVVVRVSERGSDLVSKKGGGRRFTAGLKDGTTKGNMRIGGAKGGEQAGTQIRKNQSIRPPGKVGLNDWVGSLDRDLESSMVGGGSAPNGGGEQHSAEYIDVQWKDNVSFDRNS</sequence>
<comment type="caution">
    <text evidence="2">The sequence shown here is derived from an EMBL/GenBank/DDBJ whole genome shotgun (WGS) entry which is preliminary data.</text>
</comment>
<dbReference type="EMBL" id="JBBPBN010000205">
    <property type="protein sequence ID" value="KAK8972722.1"/>
    <property type="molecule type" value="Genomic_DNA"/>
</dbReference>
<feature type="region of interest" description="Disordered" evidence="1">
    <location>
        <begin position="1"/>
        <end position="38"/>
    </location>
</feature>
<gene>
    <name evidence="2" type="ORF">V6N11_012916</name>
</gene>
<feature type="region of interest" description="Disordered" evidence="1">
    <location>
        <begin position="87"/>
        <end position="115"/>
    </location>
</feature>
<reference evidence="2 3" key="1">
    <citation type="journal article" date="2024" name="G3 (Bethesda)">
        <title>Genome assembly of Hibiscus sabdariffa L. provides insights into metabolisms of medicinal natural products.</title>
        <authorList>
            <person name="Kim T."/>
        </authorList>
    </citation>
    <scope>NUCLEOTIDE SEQUENCE [LARGE SCALE GENOMIC DNA]</scope>
    <source>
        <strain evidence="2">TK-2024</strain>
        <tissue evidence="2">Old leaves</tissue>
    </source>
</reference>
<feature type="compositionally biased region" description="Polar residues" evidence="1">
    <location>
        <begin position="1"/>
        <end position="14"/>
    </location>
</feature>
<dbReference type="Proteomes" id="UP001396334">
    <property type="component" value="Unassembled WGS sequence"/>
</dbReference>
<feature type="compositionally biased region" description="Basic and acidic residues" evidence="1">
    <location>
        <begin position="93"/>
        <end position="104"/>
    </location>
</feature>